<proteinExistence type="predicted"/>
<dbReference type="HOGENOM" id="CLU_131462_0_0_9"/>
<gene>
    <name evidence="7" type="ordered locus">Desde_1556</name>
</gene>
<keyword evidence="3 6" id="KW-0812">Transmembrane</keyword>
<keyword evidence="2" id="KW-1003">Cell membrane</keyword>
<dbReference type="KEGG" id="ddh:Desde_1556"/>
<keyword evidence="8" id="KW-1185">Reference proteome</keyword>
<dbReference type="RefSeq" id="WP_014793453.1">
    <property type="nucleotide sequence ID" value="NC_018017.1"/>
</dbReference>
<dbReference type="Gene3D" id="1.10.3730.20">
    <property type="match status" value="1"/>
</dbReference>
<dbReference type="PANTHER" id="PTHR30561:SF9">
    <property type="entry name" value="4-AMINO-4-DEOXY-L-ARABINOSE-PHOSPHOUNDECAPRENOL FLIPPASE SUBUNIT ARNF-RELATED"/>
    <property type="match status" value="1"/>
</dbReference>
<name>I4A7M9_DESDJ</name>
<dbReference type="OrthoDB" id="513492at2"/>
<reference evidence="7 8" key="2">
    <citation type="journal article" date="2015" name="J. Bacteriol.">
        <title>Genomic, proteomic, and biochemical analysis of the organohalide respiratory pathway in Desulfitobacterium dehalogenans.</title>
        <authorList>
            <person name="Kruse T."/>
            <person name="van de Pas B.A."/>
            <person name="Atteia A."/>
            <person name="Krab K."/>
            <person name="Hagen W.R."/>
            <person name="Goodwin L."/>
            <person name="Chain P."/>
            <person name="Boeren S."/>
            <person name="Maphosa F."/>
            <person name="Schraa G."/>
            <person name="de Vos W.M."/>
            <person name="van der Oost J."/>
            <person name="Smidt H."/>
            <person name="Stams A.J."/>
        </authorList>
    </citation>
    <scope>NUCLEOTIDE SEQUENCE [LARGE SCALE GENOMIC DNA]</scope>
    <source>
        <strain evidence="8">ATCC 51507 / DSM 9161 / JW/IU-DC1</strain>
    </source>
</reference>
<accession>I4A7M9</accession>
<evidence type="ECO:0000313" key="8">
    <source>
        <dbReference type="Proteomes" id="UP000006053"/>
    </source>
</evidence>
<keyword evidence="5 6" id="KW-0472">Membrane</keyword>
<dbReference type="InterPro" id="IPR000390">
    <property type="entry name" value="Small_drug/metabolite_transptr"/>
</dbReference>
<evidence type="ECO:0000256" key="4">
    <source>
        <dbReference type="ARBA" id="ARBA00022989"/>
    </source>
</evidence>
<organism evidence="7 8">
    <name type="scientific">Desulfitobacterium dehalogenans (strain ATCC 51507 / DSM 9161 / JW/IU-DC1)</name>
    <dbReference type="NCBI Taxonomy" id="756499"/>
    <lineage>
        <taxon>Bacteria</taxon>
        <taxon>Bacillati</taxon>
        <taxon>Bacillota</taxon>
        <taxon>Clostridia</taxon>
        <taxon>Eubacteriales</taxon>
        <taxon>Desulfitobacteriaceae</taxon>
        <taxon>Desulfitobacterium</taxon>
    </lineage>
</organism>
<dbReference type="eggNOG" id="COG2510">
    <property type="taxonomic scope" value="Bacteria"/>
</dbReference>
<dbReference type="Proteomes" id="UP000006053">
    <property type="component" value="Chromosome"/>
</dbReference>
<reference evidence="8" key="1">
    <citation type="submission" date="2012-06" db="EMBL/GenBank/DDBJ databases">
        <title>Complete sequence of Desulfitobacterium dehalogenans ATCC 51507.</title>
        <authorList>
            <person name="Lucas S."/>
            <person name="Han J."/>
            <person name="Lapidus A."/>
            <person name="Cheng J.-F."/>
            <person name="Goodwin L."/>
            <person name="Pitluck S."/>
            <person name="Peters L."/>
            <person name="Ovchinnikova G."/>
            <person name="Teshima H."/>
            <person name="Detter J.C."/>
            <person name="Han C."/>
            <person name="Tapia R."/>
            <person name="Land M."/>
            <person name="Hauser L."/>
            <person name="Kyrpides N."/>
            <person name="Ivanova N."/>
            <person name="Pagani I."/>
            <person name="Kruse T."/>
            <person name="de Vos W.M."/>
            <person name="Smidt H."/>
            <person name="Woyke T."/>
        </authorList>
    </citation>
    <scope>NUCLEOTIDE SEQUENCE [LARGE SCALE GENOMIC DNA]</scope>
    <source>
        <strain evidence="8">ATCC 51507 / DSM 9161 / JW/IU-DC1</strain>
    </source>
</reference>
<comment type="subcellular location">
    <subcellularLocation>
        <location evidence="1">Cell membrane</location>
        <topology evidence="1">Multi-pass membrane protein</topology>
    </subcellularLocation>
</comment>
<dbReference type="GO" id="GO:0005886">
    <property type="term" value="C:plasma membrane"/>
    <property type="evidence" value="ECO:0007669"/>
    <property type="project" value="UniProtKB-SubCell"/>
</dbReference>
<dbReference type="EMBL" id="CP003348">
    <property type="protein sequence ID" value="AFL99963.1"/>
    <property type="molecule type" value="Genomic_DNA"/>
</dbReference>
<dbReference type="AlphaFoldDB" id="I4A7M9"/>
<feature type="transmembrane region" description="Helical" evidence="6">
    <location>
        <begin position="71"/>
        <end position="90"/>
    </location>
</feature>
<dbReference type="STRING" id="756499.Desde_1556"/>
<dbReference type="GO" id="GO:0022857">
    <property type="term" value="F:transmembrane transporter activity"/>
    <property type="evidence" value="ECO:0007669"/>
    <property type="project" value="InterPro"/>
</dbReference>
<evidence type="ECO:0000256" key="3">
    <source>
        <dbReference type="ARBA" id="ARBA00022692"/>
    </source>
</evidence>
<evidence type="ECO:0000256" key="1">
    <source>
        <dbReference type="ARBA" id="ARBA00004651"/>
    </source>
</evidence>
<dbReference type="InterPro" id="IPR037185">
    <property type="entry name" value="EmrE-like"/>
</dbReference>
<evidence type="ECO:0000256" key="6">
    <source>
        <dbReference type="SAM" id="Phobius"/>
    </source>
</evidence>
<keyword evidence="4 6" id="KW-1133">Transmembrane helix</keyword>
<feature type="transmembrane region" description="Helical" evidence="6">
    <location>
        <begin position="96"/>
        <end position="113"/>
    </location>
</feature>
<sequence>MTYLLLTVNIVLLVTGQTLWKLGMQGASFKLGLESVLRCMLNPYVLSGLLVYAVATVIWLYLLAQNELSMIYPLQSLCYVAAAFVAMFVFRENLPLTRWFGLFLIIAGAYFVSR</sequence>
<dbReference type="PANTHER" id="PTHR30561">
    <property type="entry name" value="SMR FAMILY PROTON-DEPENDENT DRUG EFFLUX TRANSPORTER SUGE"/>
    <property type="match status" value="1"/>
</dbReference>
<evidence type="ECO:0000313" key="7">
    <source>
        <dbReference type="EMBL" id="AFL99963.1"/>
    </source>
</evidence>
<feature type="transmembrane region" description="Helical" evidence="6">
    <location>
        <begin position="40"/>
        <end position="64"/>
    </location>
</feature>
<evidence type="ECO:0000256" key="2">
    <source>
        <dbReference type="ARBA" id="ARBA00022475"/>
    </source>
</evidence>
<dbReference type="SUPFAM" id="SSF103481">
    <property type="entry name" value="Multidrug resistance efflux transporter EmrE"/>
    <property type="match status" value="1"/>
</dbReference>
<evidence type="ECO:0000256" key="5">
    <source>
        <dbReference type="ARBA" id="ARBA00023136"/>
    </source>
</evidence>
<protein>
    <submittedName>
        <fullName evidence="7">EamA-like transporter family</fullName>
    </submittedName>
</protein>